<organism evidence="3">
    <name type="scientific">Mycobacterium riyadhense</name>
    <dbReference type="NCBI Taxonomy" id="486698"/>
    <lineage>
        <taxon>Bacteria</taxon>
        <taxon>Bacillati</taxon>
        <taxon>Actinomycetota</taxon>
        <taxon>Actinomycetes</taxon>
        <taxon>Mycobacteriales</taxon>
        <taxon>Mycobacteriaceae</taxon>
        <taxon>Mycobacterium</taxon>
    </lineage>
</organism>
<evidence type="ECO:0000256" key="1">
    <source>
        <dbReference type="SAM" id="MobiDB-lite"/>
    </source>
</evidence>
<feature type="transmembrane region" description="Helical" evidence="2">
    <location>
        <begin position="88"/>
        <end position="107"/>
    </location>
</feature>
<proteinExistence type="predicted"/>
<accession>A0A653EY06</accession>
<dbReference type="EMBL" id="LR589131">
    <property type="protein sequence ID" value="VTP02290.1"/>
    <property type="molecule type" value="Genomic_DNA"/>
</dbReference>
<reference evidence="3" key="1">
    <citation type="submission" date="2019-05" db="EMBL/GenBank/DDBJ databases">
        <authorList>
            <person name="Naeem R."/>
            <person name="Antony C."/>
            <person name="Guan Q."/>
        </authorList>
    </citation>
    <scope>NUCLEOTIDE SEQUENCE</scope>
    <source>
        <strain evidence="3">2</strain>
    </source>
</reference>
<evidence type="ECO:0008006" key="4">
    <source>
        <dbReference type="Google" id="ProtNLM"/>
    </source>
</evidence>
<feature type="region of interest" description="Disordered" evidence="1">
    <location>
        <begin position="170"/>
        <end position="232"/>
    </location>
</feature>
<name>A0A653EY06_9MYCO</name>
<keyword evidence="2" id="KW-0472">Membrane</keyword>
<sequence length="275" mass="29308">MDLQSSFSVEESAAAEAPTRRRAVRFFWVVLIAASGASIAGNAVHAAVNATEVPAWLAAAVATAPPLVLLASTEGLSLLIKVRRRPSIAYWAALIMTIVLAAAAFRLSFDALCDLATRCGIRQSLAWLWPVAVDVTMTQATVSLLALTRIPATPRPAPRQEHVHDTALAGDHVSRRENNRAAQHIPMPALSSTSTDVVADSSKSVGRDDRQRSHDARTARVVASKRTRQSPETVAAVLARHAAGKKISEIGDEIGLHHTTVSRIVATATYAPINV</sequence>
<feature type="compositionally biased region" description="Basic and acidic residues" evidence="1">
    <location>
        <begin position="205"/>
        <end position="218"/>
    </location>
</feature>
<dbReference type="InterPro" id="IPR021235">
    <property type="entry name" value="DUF2637"/>
</dbReference>
<dbReference type="AlphaFoldDB" id="A0A653EY06"/>
<feature type="compositionally biased region" description="Low complexity" evidence="1">
    <location>
        <begin position="191"/>
        <end position="204"/>
    </location>
</feature>
<evidence type="ECO:0000256" key="2">
    <source>
        <dbReference type="SAM" id="Phobius"/>
    </source>
</evidence>
<feature type="transmembrane region" description="Helical" evidence="2">
    <location>
        <begin position="54"/>
        <end position="76"/>
    </location>
</feature>
<gene>
    <name evidence="3" type="ORF">BIN_B_04444</name>
</gene>
<keyword evidence="2" id="KW-0812">Transmembrane</keyword>
<protein>
    <recommendedName>
        <fullName evidence="4">DUF2637 domain-containing protein</fullName>
    </recommendedName>
</protein>
<evidence type="ECO:0000313" key="3">
    <source>
        <dbReference type="EMBL" id="VTP02290.1"/>
    </source>
</evidence>
<keyword evidence="2" id="KW-1133">Transmembrane helix</keyword>
<dbReference type="Pfam" id="PF10935">
    <property type="entry name" value="DUF2637"/>
    <property type="match status" value="1"/>
</dbReference>
<feature type="transmembrane region" description="Helical" evidence="2">
    <location>
        <begin position="26"/>
        <end position="48"/>
    </location>
</feature>